<dbReference type="CDD" id="cd00088">
    <property type="entry name" value="HPT"/>
    <property type="match status" value="1"/>
</dbReference>
<dbReference type="SMART" id="SM00260">
    <property type="entry name" value="CheW"/>
    <property type="match status" value="1"/>
</dbReference>
<feature type="modified residue" description="Phosphohistidine" evidence="6">
    <location>
        <position position="46"/>
    </location>
</feature>
<keyword evidence="4" id="KW-0808">Transferase</keyword>
<organism evidence="13 14">
    <name type="scientific">Desulfuromonas versatilis</name>
    <dbReference type="NCBI Taxonomy" id="2802975"/>
    <lineage>
        <taxon>Bacteria</taxon>
        <taxon>Pseudomonadati</taxon>
        <taxon>Thermodesulfobacteriota</taxon>
        <taxon>Desulfuromonadia</taxon>
        <taxon>Desulfuromonadales</taxon>
        <taxon>Desulfuromonadaceae</taxon>
        <taxon>Desulfuromonas</taxon>
    </lineage>
</organism>
<dbReference type="Gene3D" id="3.30.565.10">
    <property type="entry name" value="Histidine kinase-like ATPase, C-terminal domain"/>
    <property type="match status" value="1"/>
</dbReference>
<dbReference type="SUPFAM" id="SSF50341">
    <property type="entry name" value="CheW-like"/>
    <property type="match status" value="1"/>
</dbReference>
<dbReference type="InterPro" id="IPR036061">
    <property type="entry name" value="CheW-like_dom_sf"/>
</dbReference>
<evidence type="ECO:0000256" key="4">
    <source>
        <dbReference type="ARBA" id="ARBA00022679"/>
    </source>
</evidence>
<reference evidence="13 14" key="2">
    <citation type="journal article" date="2021" name="Int. J. Syst. Evol. Microbiol.">
        <title>Isolation and Polyphasic Characterization of Desulfuromonas versatilis sp. Nov., an Electrogenic Bacteria Capable of Versatile Metabolism Isolated from a Graphene Oxide-Reducing Enrichment Culture.</title>
        <authorList>
            <person name="Xie L."/>
            <person name="Yoshida N."/>
            <person name="Ishii S."/>
            <person name="Meng L."/>
        </authorList>
    </citation>
    <scope>NUCLEOTIDE SEQUENCE [LARGE SCALE GENOMIC DNA]</scope>
    <source>
        <strain evidence="13 14">NIT-T3</strain>
    </source>
</reference>
<dbReference type="PANTHER" id="PTHR43395">
    <property type="entry name" value="SENSOR HISTIDINE KINASE CHEA"/>
    <property type="match status" value="1"/>
</dbReference>
<dbReference type="PROSITE" id="PS50851">
    <property type="entry name" value="CHEW"/>
    <property type="match status" value="1"/>
</dbReference>
<keyword evidence="14" id="KW-1185">Reference proteome</keyword>
<evidence type="ECO:0000313" key="13">
    <source>
        <dbReference type="EMBL" id="BCR06963.1"/>
    </source>
</evidence>
<protein>
    <recommendedName>
        <fullName evidence="2">histidine kinase</fullName>
        <ecNumber evidence="2">2.7.13.3</ecNumber>
    </recommendedName>
</protein>
<dbReference type="Pfam" id="PF02518">
    <property type="entry name" value="HATPase_c"/>
    <property type="match status" value="1"/>
</dbReference>
<reference evidence="13 14" key="1">
    <citation type="journal article" date="2016" name="C (Basel)">
        <title>Selective Growth of and Electricity Production by Marine Exoelectrogenic Bacteria in Self-Aggregated Hydrogel of Microbially Reduced Graphene Oxide.</title>
        <authorList>
            <person name="Yoshida N."/>
            <person name="Goto Y."/>
            <person name="Miyata Y."/>
        </authorList>
    </citation>
    <scope>NUCLEOTIDE SEQUENCE [LARGE SCALE GENOMIC DNA]</scope>
    <source>
        <strain evidence="13 14">NIT-T3</strain>
    </source>
</reference>
<dbReference type="RefSeq" id="WP_221250339.1">
    <property type="nucleotide sequence ID" value="NZ_AP024355.1"/>
</dbReference>
<dbReference type="SUPFAM" id="SSF55874">
    <property type="entry name" value="ATPase domain of HSP90 chaperone/DNA topoisomerase II/histidine kinase"/>
    <property type="match status" value="1"/>
</dbReference>
<proteinExistence type="predicted"/>
<evidence type="ECO:0000259" key="9">
    <source>
        <dbReference type="PROSITE" id="PS50109"/>
    </source>
</evidence>
<feature type="domain" description="Response regulatory" evidence="10">
    <location>
        <begin position="578"/>
        <end position="694"/>
    </location>
</feature>
<feature type="domain" description="Histidine kinase" evidence="9">
    <location>
        <begin position="202"/>
        <end position="419"/>
    </location>
</feature>
<dbReference type="Gene3D" id="1.20.120.160">
    <property type="entry name" value="HPT domain"/>
    <property type="match status" value="1"/>
</dbReference>
<evidence type="ECO:0000256" key="1">
    <source>
        <dbReference type="ARBA" id="ARBA00000085"/>
    </source>
</evidence>
<dbReference type="Pfam" id="PF00072">
    <property type="entry name" value="Response_reg"/>
    <property type="match status" value="1"/>
</dbReference>
<keyword evidence="5 13" id="KW-0418">Kinase</keyword>
<comment type="catalytic activity">
    <reaction evidence="1">
        <text>ATP + protein L-histidine = ADP + protein N-phospho-L-histidine.</text>
        <dbReference type="EC" id="2.7.13.3"/>
    </reaction>
</comment>
<dbReference type="Pfam" id="PF01584">
    <property type="entry name" value="CheW"/>
    <property type="match status" value="1"/>
</dbReference>
<feature type="domain" description="HPt" evidence="12">
    <location>
        <begin position="1"/>
        <end position="103"/>
    </location>
</feature>
<dbReference type="InterPro" id="IPR011006">
    <property type="entry name" value="CheY-like_superfamily"/>
</dbReference>
<dbReference type="InterPro" id="IPR051315">
    <property type="entry name" value="Bact_Chemotaxis_CheA"/>
</dbReference>
<dbReference type="PROSITE" id="PS50894">
    <property type="entry name" value="HPT"/>
    <property type="match status" value="1"/>
</dbReference>
<dbReference type="Gene3D" id="2.30.30.40">
    <property type="entry name" value="SH3 Domains"/>
    <property type="match status" value="1"/>
</dbReference>
<name>A0ABN6E3P5_9BACT</name>
<dbReference type="InterPro" id="IPR003594">
    <property type="entry name" value="HATPase_dom"/>
</dbReference>
<dbReference type="EMBL" id="AP024355">
    <property type="protein sequence ID" value="BCR06963.1"/>
    <property type="molecule type" value="Genomic_DNA"/>
</dbReference>
<feature type="modified residue" description="4-aspartylphosphate" evidence="7">
    <location>
        <position position="627"/>
    </location>
</feature>
<evidence type="ECO:0000256" key="2">
    <source>
        <dbReference type="ARBA" id="ARBA00012438"/>
    </source>
</evidence>
<evidence type="ECO:0000259" key="11">
    <source>
        <dbReference type="PROSITE" id="PS50851"/>
    </source>
</evidence>
<sequence>MNAEEFVATFLQDAEEHIRAMRGDLLALEKNGSQPETVREIQRRAHNLKGSARVFGLEEVGQAAHALEDLLAPLEKGGERPAQALIDQLLAAVDELERRISLAQERGEILDNLTSILTTINGHPPSGGEMETGGSEPATATVRTSTVRLDRLANQLGELLGVKGRFESLSRQLAEVSEDLEAFLGPLRRTPHHEAGKGVLGELQRLCQQIEGETAGFAQLARELRGQALALRMRPFSSICGEFPMLVRDLAREQGKQLELVIRGEEVELDRALLEALRPMLVHMLRNAVDHGIESPADRQRAGKNPGGRIDLTARYQAGMVMVFLRDDGRGIDPQAVRQAAVRRRLVSAEEAAALTDREALYLVLRPGFSTRELITDVSGRGVGLDVVKTSLDQVKGNLELHSTPGQGTEIVLKLPLTLAVVAGLVADCEGEAFVFPLHFVSQVVRLGEGDLLSEGGREVIRHQGRFVPLLALHEVLKIPPRRHASLAGRMTAIILNFGGQALACAVSGTLGTAELLVKPLGPQLKNLRLVSGATLLGDGSPALLLSIPGLYAARQEAPGGSLRRELKARQEPSVRGRVLVVDDSITTRTMEKNILESHRYQVEVAINGQEALGKTAERDFDLVVTDIEMPGMDGFELTRALRSQPRTAEIPVVIVTSRASDEDRRRGIEVGAQAYIVKSRFEEGKLLDAVEALIG</sequence>
<evidence type="ECO:0000259" key="10">
    <source>
        <dbReference type="PROSITE" id="PS50110"/>
    </source>
</evidence>
<dbReference type="InterPro" id="IPR002545">
    <property type="entry name" value="CheW-lke_dom"/>
</dbReference>
<evidence type="ECO:0000256" key="6">
    <source>
        <dbReference type="PROSITE-ProRule" id="PRU00110"/>
    </source>
</evidence>
<keyword evidence="3 7" id="KW-0597">Phosphoprotein</keyword>
<keyword evidence="8" id="KW-0175">Coiled coil</keyword>
<evidence type="ECO:0000313" key="14">
    <source>
        <dbReference type="Proteomes" id="UP001319827"/>
    </source>
</evidence>
<dbReference type="InterPro" id="IPR036641">
    <property type="entry name" value="HPT_dom_sf"/>
</dbReference>
<evidence type="ECO:0000256" key="7">
    <source>
        <dbReference type="PROSITE-ProRule" id="PRU00169"/>
    </source>
</evidence>
<dbReference type="SMART" id="SM00073">
    <property type="entry name" value="HPT"/>
    <property type="match status" value="1"/>
</dbReference>
<dbReference type="PROSITE" id="PS50109">
    <property type="entry name" value="HIS_KIN"/>
    <property type="match status" value="1"/>
</dbReference>
<dbReference type="InterPro" id="IPR005467">
    <property type="entry name" value="His_kinase_dom"/>
</dbReference>
<dbReference type="GO" id="GO:0016301">
    <property type="term" value="F:kinase activity"/>
    <property type="evidence" value="ECO:0007669"/>
    <property type="project" value="UniProtKB-KW"/>
</dbReference>
<feature type="domain" description="CheW-like" evidence="11">
    <location>
        <begin position="418"/>
        <end position="557"/>
    </location>
</feature>
<accession>A0ABN6E3P5</accession>
<dbReference type="PROSITE" id="PS50110">
    <property type="entry name" value="RESPONSE_REGULATORY"/>
    <property type="match status" value="1"/>
</dbReference>
<dbReference type="SMART" id="SM01231">
    <property type="entry name" value="H-kinase_dim"/>
    <property type="match status" value="1"/>
</dbReference>
<dbReference type="SUPFAM" id="SSF52172">
    <property type="entry name" value="CheY-like"/>
    <property type="match status" value="1"/>
</dbReference>
<dbReference type="Proteomes" id="UP001319827">
    <property type="component" value="Chromosome"/>
</dbReference>
<dbReference type="PANTHER" id="PTHR43395:SF1">
    <property type="entry name" value="CHEMOTAXIS PROTEIN CHEA"/>
    <property type="match status" value="1"/>
</dbReference>
<evidence type="ECO:0000256" key="5">
    <source>
        <dbReference type="ARBA" id="ARBA00022777"/>
    </source>
</evidence>
<dbReference type="PRINTS" id="PR00344">
    <property type="entry name" value="BCTRLSENSOR"/>
</dbReference>
<dbReference type="SMART" id="SM00448">
    <property type="entry name" value="REC"/>
    <property type="match status" value="1"/>
</dbReference>
<evidence type="ECO:0000256" key="8">
    <source>
        <dbReference type="SAM" id="Coils"/>
    </source>
</evidence>
<evidence type="ECO:0000259" key="12">
    <source>
        <dbReference type="PROSITE" id="PS50894"/>
    </source>
</evidence>
<dbReference type="InterPro" id="IPR004358">
    <property type="entry name" value="Sig_transdc_His_kin-like_C"/>
</dbReference>
<dbReference type="InterPro" id="IPR036890">
    <property type="entry name" value="HATPase_C_sf"/>
</dbReference>
<dbReference type="EC" id="2.7.13.3" evidence="2"/>
<dbReference type="Gene3D" id="3.40.50.2300">
    <property type="match status" value="1"/>
</dbReference>
<dbReference type="Pfam" id="PF01627">
    <property type="entry name" value="Hpt"/>
    <property type="match status" value="1"/>
</dbReference>
<dbReference type="InterPro" id="IPR001789">
    <property type="entry name" value="Sig_transdc_resp-reg_receiver"/>
</dbReference>
<feature type="coiled-coil region" evidence="8">
    <location>
        <begin position="86"/>
        <end position="113"/>
    </location>
</feature>
<dbReference type="SMART" id="SM00387">
    <property type="entry name" value="HATPase_c"/>
    <property type="match status" value="1"/>
</dbReference>
<dbReference type="InterPro" id="IPR004105">
    <property type="entry name" value="CheA-like_dim"/>
</dbReference>
<gene>
    <name evidence="13" type="ORF">DESUT3_40320</name>
</gene>
<evidence type="ECO:0000256" key="3">
    <source>
        <dbReference type="ARBA" id="ARBA00022553"/>
    </source>
</evidence>
<dbReference type="SUPFAM" id="SSF47226">
    <property type="entry name" value="Histidine-containing phosphotransfer domain, HPT domain"/>
    <property type="match status" value="1"/>
</dbReference>
<dbReference type="InterPro" id="IPR008207">
    <property type="entry name" value="Sig_transdc_His_kin_Hpt_dom"/>
</dbReference>